<feature type="non-terminal residue" evidence="1">
    <location>
        <position position="53"/>
    </location>
</feature>
<comment type="caution">
    <text evidence="1">The sequence shown here is derived from an EMBL/GenBank/DDBJ whole genome shotgun (WGS) entry which is preliminary data.</text>
</comment>
<proteinExistence type="predicted"/>
<accession>A0AA38G2Q6</accession>
<organism evidence="1 2">
    <name type="scientific">Taxus chinensis</name>
    <name type="common">Chinese yew</name>
    <name type="synonym">Taxus wallichiana var. chinensis</name>
    <dbReference type="NCBI Taxonomy" id="29808"/>
    <lineage>
        <taxon>Eukaryota</taxon>
        <taxon>Viridiplantae</taxon>
        <taxon>Streptophyta</taxon>
        <taxon>Embryophyta</taxon>
        <taxon>Tracheophyta</taxon>
        <taxon>Spermatophyta</taxon>
        <taxon>Pinopsida</taxon>
        <taxon>Pinidae</taxon>
        <taxon>Conifers II</taxon>
        <taxon>Cupressales</taxon>
        <taxon>Taxaceae</taxon>
        <taxon>Taxus</taxon>
    </lineage>
</organism>
<reference evidence="1 2" key="1">
    <citation type="journal article" date="2021" name="Nat. Plants">
        <title>The Taxus genome provides insights into paclitaxel biosynthesis.</title>
        <authorList>
            <person name="Xiong X."/>
            <person name="Gou J."/>
            <person name="Liao Q."/>
            <person name="Li Y."/>
            <person name="Zhou Q."/>
            <person name="Bi G."/>
            <person name="Li C."/>
            <person name="Du R."/>
            <person name="Wang X."/>
            <person name="Sun T."/>
            <person name="Guo L."/>
            <person name="Liang H."/>
            <person name="Lu P."/>
            <person name="Wu Y."/>
            <person name="Zhang Z."/>
            <person name="Ro D.K."/>
            <person name="Shang Y."/>
            <person name="Huang S."/>
            <person name="Yan J."/>
        </authorList>
    </citation>
    <scope>NUCLEOTIDE SEQUENCE [LARGE SCALE GENOMIC DNA]</scope>
    <source>
        <strain evidence="1">Ta-2019</strain>
    </source>
</reference>
<feature type="non-terminal residue" evidence="1">
    <location>
        <position position="1"/>
    </location>
</feature>
<dbReference type="Proteomes" id="UP000824469">
    <property type="component" value="Unassembled WGS sequence"/>
</dbReference>
<keyword evidence="2" id="KW-1185">Reference proteome</keyword>
<evidence type="ECO:0000313" key="1">
    <source>
        <dbReference type="EMBL" id="KAH9315087.1"/>
    </source>
</evidence>
<gene>
    <name evidence="1" type="ORF">KI387_023714</name>
</gene>
<name>A0AA38G2Q6_TAXCH</name>
<evidence type="ECO:0000313" key="2">
    <source>
        <dbReference type="Proteomes" id="UP000824469"/>
    </source>
</evidence>
<dbReference type="EMBL" id="JAHRHJ020000005">
    <property type="protein sequence ID" value="KAH9315087.1"/>
    <property type="molecule type" value="Genomic_DNA"/>
</dbReference>
<protein>
    <submittedName>
        <fullName evidence="1">Uncharacterized protein</fullName>
    </submittedName>
</protein>
<sequence>GKEVEAEFIELTCDFKEKEYQMSPKFDEESENENETLLNEEIKRIEEILMMGT</sequence>
<dbReference type="AlphaFoldDB" id="A0AA38G2Q6"/>